<reference evidence="1" key="1">
    <citation type="submission" date="2023-09" db="EMBL/GenBank/DDBJ databases">
        <title>Vallitalea sediminicola and Vallitalea maricola sp. nov., anaerobic bacteria isolated from marine sediment.</title>
        <authorList>
            <person name="Hirano S."/>
            <person name="Maeda A."/>
            <person name="Terahara T."/>
            <person name="Mori K."/>
            <person name="Hamada M."/>
            <person name="Matsumoto R."/>
            <person name="Kobayashi T."/>
        </authorList>
    </citation>
    <scope>NUCLEOTIDE SEQUENCE</scope>
    <source>
        <strain evidence="1">AN17-2</strain>
    </source>
</reference>
<keyword evidence="2" id="KW-1185">Reference proteome</keyword>
<dbReference type="EMBL" id="BTPU01000022">
    <property type="protein sequence ID" value="GMQ62229.1"/>
    <property type="molecule type" value="Genomic_DNA"/>
</dbReference>
<evidence type="ECO:0000313" key="2">
    <source>
        <dbReference type="Proteomes" id="UP001374599"/>
    </source>
</evidence>
<accession>A0ACB5UI74</accession>
<protein>
    <submittedName>
        <fullName evidence="1">DUF554 domain-containing protein</fullName>
    </submittedName>
</protein>
<dbReference type="Proteomes" id="UP001374599">
    <property type="component" value="Unassembled WGS sequence"/>
</dbReference>
<gene>
    <name evidence="1" type="ORF">AN2V17_14600</name>
</gene>
<comment type="caution">
    <text evidence="1">The sequence shown here is derived from an EMBL/GenBank/DDBJ whole genome shotgun (WGS) entry which is preliminary data.</text>
</comment>
<evidence type="ECO:0000313" key="1">
    <source>
        <dbReference type="EMBL" id="GMQ62229.1"/>
    </source>
</evidence>
<proteinExistence type="predicted"/>
<sequence length="239" mass="25724">MLGTIVNASAIIIGSFVGAIFKKGIKEKKKAVLLQAIGLVAISLGITWIVTNLSKSNEPLLFIASMVIGGLIGETIDIEEKVNKLGKRLNSSKDNKLIEGLTTAVLLFCVGTLSILGPIESALKGDNTLLFTNAMLDGITSMILATTFGIGIMLSGVILFIWQGTIFLLAQFIGPYASPEILNQISIIGGILIFSTGINILEIKKIKTINLIPALFIPVIYNIPFINKFFNELLGYFVH</sequence>
<organism evidence="1 2">
    <name type="scientific">Vallitalea maricola</name>
    <dbReference type="NCBI Taxonomy" id="3074433"/>
    <lineage>
        <taxon>Bacteria</taxon>
        <taxon>Bacillati</taxon>
        <taxon>Bacillota</taxon>
        <taxon>Clostridia</taxon>
        <taxon>Lachnospirales</taxon>
        <taxon>Vallitaleaceae</taxon>
        <taxon>Vallitalea</taxon>
    </lineage>
</organism>
<name>A0ACB5UI74_9FIRM</name>